<dbReference type="GO" id="GO:0016887">
    <property type="term" value="F:ATP hydrolysis activity"/>
    <property type="evidence" value="ECO:0007669"/>
    <property type="project" value="InterPro"/>
</dbReference>
<protein>
    <recommendedName>
        <fullName evidence="3 6">Autophagy-related protein 13</fullName>
    </recommendedName>
</protein>
<reference evidence="9" key="1">
    <citation type="submission" date="2021-03" db="EMBL/GenBank/DDBJ databases">
        <authorList>
            <person name="Palmer J.M."/>
        </authorList>
    </citation>
    <scope>NUCLEOTIDE SEQUENCE</scope>
    <source>
        <strain evidence="9">ARV_011</strain>
    </source>
</reference>
<dbReference type="Gene3D" id="3.30.900.10">
    <property type="entry name" value="HORMA domain"/>
    <property type="match status" value="1"/>
</dbReference>
<dbReference type="Gene3D" id="6.10.140.1900">
    <property type="match status" value="1"/>
</dbReference>
<feature type="compositionally biased region" description="Low complexity" evidence="7">
    <location>
        <begin position="909"/>
        <end position="925"/>
    </location>
</feature>
<dbReference type="GO" id="GO:1990316">
    <property type="term" value="C:Atg1/ULK1 kinase complex"/>
    <property type="evidence" value="ECO:0007669"/>
    <property type="project" value="InterPro"/>
</dbReference>
<feature type="compositionally biased region" description="Polar residues" evidence="7">
    <location>
        <begin position="665"/>
        <end position="678"/>
    </location>
</feature>
<dbReference type="PANTHER" id="PTHR12169">
    <property type="entry name" value="ATPASE N2B"/>
    <property type="match status" value="1"/>
</dbReference>
<dbReference type="OrthoDB" id="548867at2759"/>
<dbReference type="InterPro" id="IPR005654">
    <property type="entry name" value="ATPase_AFG1-like"/>
</dbReference>
<feature type="region of interest" description="Disordered" evidence="7">
    <location>
        <begin position="412"/>
        <end position="455"/>
    </location>
</feature>
<dbReference type="GO" id="GO:0006515">
    <property type="term" value="P:protein quality control for misfolded or incompletely synthesized proteins"/>
    <property type="evidence" value="ECO:0007669"/>
    <property type="project" value="TreeGrafter"/>
</dbReference>
<evidence type="ECO:0000256" key="5">
    <source>
        <dbReference type="ARBA" id="ARBA00022840"/>
    </source>
</evidence>
<dbReference type="NCBIfam" id="NF040713">
    <property type="entry name" value="ZapE"/>
    <property type="match status" value="1"/>
</dbReference>
<dbReference type="RefSeq" id="XP_043049159.1">
    <property type="nucleotide sequence ID" value="XM_043191516.1"/>
</dbReference>
<feature type="region of interest" description="Disordered" evidence="7">
    <location>
        <begin position="719"/>
        <end position="776"/>
    </location>
</feature>
<feature type="compositionally biased region" description="Polar residues" evidence="7">
    <location>
        <begin position="445"/>
        <end position="455"/>
    </location>
</feature>
<feature type="domain" description="Autophagy-related protein 13 N-terminal" evidence="8">
    <location>
        <begin position="34"/>
        <end position="312"/>
    </location>
</feature>
<keyword evidence="4" id="KW-0547">Nucleotide-binding</keyword>
<dbReference type="Proteomes" id="UP000790833">
    <property type="component" value="Unassembled WGS sequence"/>
</dbReference>
<evidence type="ECO:0000256" key="1">
    <source>
        <dbReference type="ARBA" id="ARBA00005246"/>
    </source>
</evidence>
<feature type="compositionally biased region" description="Polar residues" evidence="7">
    <location>
        <begin position="696"/>
        <end position="707"/>
    </location>
</feature>
<dbReference type="InterPro" id="IPR027417">
    <property type="entry name" value="P-loop_NTPase"/>
</dbReference>
<feature type="region of interest" description="Disordered" evidence="7">
    <location>
        <begin position="68"/>
        <end position="116"/>
    </location>
</feature>
<comment type="caution">
    <text evidence="9">The sequence shown here is derived from an EMBL/GenBank/DDBJ whole genome shotgun (WGS) entry which is preliminary data.</text>
</comment>
<feature type="compositionally biased region" description="Basic and acidic residues" evidence="7">
    <location>
        <begin position="70"/>
        <end position="81"/>
    </location>
</feature>
<dbReference type="InterPro" id="IPR018731">
    <property type="entry name" value="Atg13_N"/>
</dbReference>
<sequence length="1401" mass="155304">MDHTHKEHSSASTNAGTVIDPFIKKQNAKLTQVIQNFYVKIAQIILTSRSINEYPIPSSQLLLQATRNQKGKDLHHNDSKHHQSTPTSLTGTSTSIGTATTLGTHPTTISSSGNPSGALSDLKINKWFNLFISSKELKHDLKPWKNCNDLSSMSTMIIETFVDLHQLTPRQTLVLRSSAGENWLVTKGGGKRQEVVLERWLVEFDTSDLSGAIVDELPYIYKQAIIVLRSLFCYSKLMPAFRLKQALKKLRLQLCNKILDGRNPISSKGRVGLSKPIISSSESHMRLKHFQPIRTSLGTLHVSMAYRLDCDFIVYDSEELLSTHFKNMDEMSPTPVVQHQQIHHHPSQQQNLLLQTSLSHPQSRKSDEAFVTDHEKRDSIPAGTGTTPTNRILQLEKRTSTSISPVSVNSQLVTKDYSESPRRKSSTGSTKHSIQPFKTGPILSSPPSASHIGSANLPSSVERRISITSNKSNASLAALLRKPSSSSAIPILNSGSSTSPYHAQFTIPRSISLSHGSNLGHDDIDSNGNTPRFSSSFGSKASRRFSNTSVRHSITNSILATSQGLNSSGSSAPPTSLSGLYVNDDISDFLRMIDDTSDLKLGSLGGSGTNSASHANDSVDALNRFQLLKSQHQQLGDSVHASLVLQQEHHPHHLQYQPQMHTSLHNVNSRSRSPSHQPSMFHHSLGSPSPGRISDTHSPPNSLQDQSVYPSITSRLDADLSPTTSVAGPPNTLHKADAVTGTTIRSSLASSQSTGSHERPSPVVTQQHERLISPRSQRKIHYEDVFDDDDCEDYFLRSGSGTSANSNDGNTRRVNPTNTTSAANITASRSAPESASVHGQKQGIHNPYHASVATEDDDDDLLFAMSDMNLTKEYDNFALDKTTTSFFSRKKWPIGVYFKSTEKMDINSSAESVSSTSSIPSTLGSSTGGAESGIDVHITARTPLEEYDSKVAEGRLRDDPYQRKIISNLSILHTHLSEYIPPNVVVPLIESLVPSVGVSGFFGLFFGGGKKKEENSTLDIGEDGEVKGIYLYGDVGCGKTMLMDLFYGTIPHHLPKKRLHFHQFMQHLHKRSHEIKVKYNHNDMDVIPLLASEIAKESTVLCFDEFQVTDVADAMLLRRLFALLLSKDYGVVLFATSNRAPDDLYLNGIQRATFIPCIQQIKRNTRVIFLNSPTDYRKISKPMSLVYYTPAPGVKWTSKTNQAKCRKHVDDWYSYFNQGNKCQDIIQRYKLKVWGRDLVVPLSSYPQVAQFTFEELCGKPLAAGDYLTLATSFQSFIITDIPYLSIEVRDHVRRFITFLDAVYDAHGRIATTGAAPFKDLFVEPEDLKSGNYQLFKKQMDTGIEETFEEDELVTKHGFDKEIAKKASMFANDEEKFAFARALSRLSQMATQDWIETVRSIT</sequence>
<evidence type="ECO:0000256" key="3">
    <source>
        <dbReference type="ARBA" id="ARBA00013801"/>
    </source>
</evidence>
<evidence type="ECO:0000313" key="10">
    <source>
        <dbReference type="Proteomes" id="UP000790833"/>
    </source>
</evidence>
<keyword evidence="5" id="KW-0067">ATP-binding</keyword>
<dbReference type="Pfam" id="PF10033">
    <property type="entry name" value="ATG13"/>
    <property type="match status" value="1"/>
</dbReference>
<feature type="compositionally biased region" description="Polar residues" evidence="7">
    <location>
        <begin position="799"/>
        <end position="814"/>
    </location>
</feature>
<feature type="compositionally biased region" description="Basic and acidic residues" evidence="7">
    <location>
        <begin position="364"/>
        <end position="379"/>
    </location>
</feature>
<evidence type="ECO:0000256" key="7">
    <source>
        <dbReference type="SAM" id="MobiDB-lite"/>
    </source>
</evidence>
<evidence type="ECO:0000256" key="6">
    <source>
        <dbReference type="RuleBase" id="RU361214"/>
    </source>
</evidence>
<evidence type="ECO:0000259" key="8">
    <source>
        <dbReference type="Pfam" id="PF10033"/>
    </source>
</evidence>
<feature type="region of interest" description="Disordered" evidence="7">
    <location>
        <begin position="358"/>
        <end position="391"/>
    </location>
</feature>
<feature type="region of interest" description="Disordered" evidence="7">
    <location>
        <begin position="799"/>
        <end position="841"/>
    </location>
</feature>
<organism evidence="9 10">
    <name type="scientific">Scheffersomyces spartinae</name>
    <dbReference type="NCBI Taxonomy" id="45513"/>
    <lineage>
        <taxon>Eukaryota</taxon>
        <taxon>Fungi</taxon>
        <taxon>Dikarya</taxon>
        <taxon>Ascomycota</taxon>
        <taxon>Saccharomycotina</taxon>
        <taxon>Pichiomycetes</taxon>
        <taxon>Debaryomycetaceae</taxon>
        <taxon>Scheffersomyces</taxon>
    </lineage>
</organism>
<comment type="similarity">
    <text evidence="2">Belongs to the AFG1 ATPase family.</text>
</comment>
<comment type="similarity">
    <text evidence="1 6">Belongs to the ATG13 family. Fungi subfamily.</text>
</comment>
<dbReference type="InterPro" id="IPR036570">
    <property type="entry name" value="HORMA_dom_sf"/>
</dbReference>
<evidence type="ECO:0000313" key="9">
    <source>
        <dbReference type="EMBL" id="KAG7193611.1"/>
    </source>
</evidence>
<name>A0A9P7V975_9ASCO</name>
<dbReference type="GO" id="GO:0005524">
    <property type="term" value="F:ATP binding"/>
    <property type="evidence" value="ECO:0007669"/>
    <property type="project" value="UniProtKB-KW"/>
</dbReference>
<accession>A0A9P7V975</accession>
<dbReference type="GeneID" id="66114058"/>
<feature type="compositionally biased region" description="Polar residues" evidence="7">
    <location>
        <begin position="740"/>
        <end position="755"/>
    </location>
</feature>
<feature type="region of interest" description="Disordered" evidence="7">
    <location>
        <begin position="909"/>
        <end position="935"/>
    </location>
</feature>
<feature type="region of interest" description="Disordered" evidence="7">
    <location>
        <begin position="665"/>
        <end position="707"/>
    </location>
</feature>
<dbReference type="EMBL" id="JAHMUF010000011">
    <property type="protein sequence ID" value="KAG7193611.1"/>
    <property type="molecule type" value="Genomic_DNA"/>
</dbReference>
<dbReference type="GO" id="GO:0006914">
    <property type="term" value="P:autophagy"/>
    <property type="evidence" value="ECO:0007669"/>
    <property type="project" value="UniProtKB-KW"/>
</dbReference>
<dbReference type="SUPFAM" id="SSF52540">
    <property type="entry name" value="P-loop containing nucleoside triphosphate hydrolases"/>
    <property type="match status" value="1"/>
</dbReference>
<keyword evidence="6" id="KW-0072">Autophagy</keyword>
<dbReference type="Pfam" id="PF03969">
    <property type="entry name" value="AFG1_ATPase"/>
    <property type="match status" value="1"/>
</dbReference>
<dbReference type="Gene3D" id="3.40.50.300">
    <property type="entry name" value="P-loop containing nucleotide triphosphate hydrolases"/>
    <property type="match status" value="1"/>
</dbReference>
<gene>
    <name evidence="9" type="ORF">KQ657_000684</name>
</gene>
<feature type="region of interest" description="Disordered" evidence="7">
    <location>
        <begin position="522"/>
        <end position="545"/>
    </location>
</feature>
<proteinExistence type="inferred from homology"/>
<dbReference type="PANTHER" id="PTHR12169:SF6">
    <property type="entry name" value="AFG1-LIKE ATPASE"/>
    <property type="match status" value="1"/>
</dbReference>
<evidence type="ECO:0000256" key="2">
    <source>
        <dbReference type="ARBA" id="ARBA00010322"/>
    </source>
</evidence>
<feature type="compositionally biased region" description="Polar residues" evidence="7">
    <location>
        <begin position="526"/>
        <end position="545"/>
    </location>
</feature>
<dbReference type="GO" id="GO:0005739">
    <property type="term" value="C:mitochondrion"/>
    <property type="evidence" value="ECO:0007669"/>
    <property type="project" value="TreeGrafter"/>
</dbReference>
<feature type="compositionally biased region" description="Low complexity" evidence="7">
    <location>
        <begin position="84"/>
        <end position="108"/>
    </location>
</feature>
<evidence type="ECO:0000256" key="4">
    <source>
        <dbReference type="ARBA" id="ARBA00022741"/>
    </source>
</evidence>
<keyword evidence="10" id="KW-1185">Reference proteome</keyword>
<feature type="compositionally biased region" description="Low complexity" evidence="7">
    <location>
        <begin position="815"/>
        <end position="831"/>
    </location>
</feature>